<evidence type="ECO:0000256" key="3">
    <source>
        <dbReference type="ARBA" id="ARBA00022490"/>
    </source>
</evidence>
<dbReference type="Pfam" id="PF02338">
    <property type="entry name" value="OTU"/>
    <property type="match status" value="1"/>
</dbReference>
<dbReference type="CDD" id="cd22745">
    <property type="entry name" value="OTU_OTU1"/>
    <property type="match status" value="1"/>
</dbReference>
<evidence type="ECO:0000256" key="8">
    <source>
        <dbReference type="ARBA" id="ARBA00022801"/>
    </source>
</evidence>
<dbReference type="GO" id="GO:0030968">
    <property type="term" value="P:endoplasmic reticulum unfolded protein response"/>
    <property type="evidence" value="ECO:0007669"/>
    <property type="project" value="TreeGrafter"/>
</dbReference>
<reference evidence="14 15" key="1">
    <citation type="journal article" date="2015" name="Genome Biol. Evol.">
        <title>Phylogenomic analyses indicate that early fungi evolved digesting cell walls of algal ancestors of land plants.</title>
        <authorList>
            <person name="Chang Y."/>
            <person name="Wang S."/>
            <person name="Sekimoto S."/>
            <person name="Aerts A.L."/>
            <person name="Choi C."/>
            <person name="Clum A."/>
            <person name="LaButti K.M."/>
            <person name="Lindquist E.A."/>
            <person name="Yee Ngan C."/>
            <person name="Ohm R.A."/>
            <person name="Salamov A.A."/>
            <person name="Grigoriev I.V."/>
            <person name="Spatafora J.W."/>
            <person name="Berbee M.L."/>
        </authorList>
    </citation>
    <scope>NUCLEOTIDE SEQUENCE [LARGE SCALE GENOMIC DNA]</scope>
    <source>
        <strain evidence="14 15">JEL478</strain>
    </source>
</reference>
<accession>A0A139A5T8</accession>
<dbReference type="InterPro" id="IPR057766">
    <property type="entry name" value="Znf-C2H2_OTU1-like_C"/>
</dbReference>
<evidence type="ECO:0000256" key="11">
    <source>
        <dbReference type="RuleBase" id="RU367104"/>
    </source>
</evidence>
<feature type="compositionally biased region" description="Low complexity" evidence="12">
    <location>
        <begin position="78"/>
        <end position="107"/>
    </location>
</feature>
<comment type="subcellular location">
    <subcellularLocation>
        <location evidence="2 11">Cytoplasm</location>
    </subcellularLocation>
</comment>
<gene>
    <name evidence="14" type="ORF">M427DRAFT_35089</name>
</gene>
<sequence length="339" mass="36129">MAGVQSALSLLGPQVVGAHLTAQSTLGELKADISTVSGTPRDLIVLKAGFPPKIVINPDTDSLVTCGIRDGEQLLLESSAPVQSPSTASSSASTPAPPKSSVAAPTSHLGPISAPSPVVPVPAPPVGHEDENGVAIGESILIVREQSDDNSCLFRSVAYVTEHDSGAHARLRKIVADSILRQPSTYSAAVLGQDPSDYVRWIQEPNSWGGAVELAILSEHFRVEIASVDVSTGRVDRFGEGRWSQRVFVIYSGIHYDAIAVTPFADAPQDFDQTRFGSDEEHVLAAARRIAEIWKRKKKFTDLANFTLRCGVCKKGLVGQKEAQAHALETGHASFTEYS</sequence>
<dbReference type="GO" id="GO:0016579">
    <property type="term" value="P:protein deubiquitination"/>
    <property type="evidence" value="ECO:0007669"/>
    <property type="project" value="TreeGrafter"/>
</dbReference>
<dbReference type="PANTHER" id="PTHR13312:SF0">
    <property type="entry name" value="UBIQUITIN THIOESTERASE OTU1"/>
    <property type="match status" value="1"/>
</dbReference>
<proteinExistence type="predicted"/>
<dbReference type="EMBL" id="KQ965792">
    <property type="protein sequence ID" value="KXS12019.1"/>
    <property type="molecule type" value="Genomic_DNA"/>
</dbReference>
<dbReference type="SUPFAM" id="SSF54001">
    <property type="entry name" value="Cysteine proteinases"/>
    <property type="match status" value="1"/>
</dbReference>
<dbReference type="PANTHER" id="PTHR13312">
    <property type="entry name" value="HIV-INDUCED PROTEIN-7-LIKE PROTEASE"/>
    <property type="match status" value="1"/>
</dbReference>
<dbReference type="Gene3D" id="3.10.20.90">
    <property type="entry name" value="Phosphatidylinositol 3-kinase Catalytic Subunit, Chain A, domain 1"/>
    <property type="match status" value="1"/>
</dbReference>
<dbReference type="InterPro" id="IPR003323">
    <property type="entry name" value="OTU_dom"/>
</dbReference>
<keyword evidence="4" id="KW-0645">Protease</keyword>
<dbReference type="InterPro" id="IPR048857">
    <property type="entry name" value="OTU1_Ubl"/>
</dbReference>
<dbReference type="Pfam" id="PF21403">
    <property type="entry name" value="OTU1_UBXL"/>
    <property type="match status" value="1"/>
</dbReference>
<dbReference type="Proteomes" id="UP000070544">
    <property type="component" value="Unassembled WGS sequence"/>
</dbReference>
<evidence type="ECO:0000256" key="7">
    <source>
        <dbReference type="ARBA" id="ARBA00022786"/>
    </source>
</evidence>
<keyword evidence="3 11" id="KW-0963">Cytoplasm</keyword>
<keyword evidence="6" id="KW-0863">Zinc-finger</keyword>
<protein>
    <recommendedName>
        <fullName evidence="11">Ubiquitin thioesterase OTU</fullName>
        <ecNumber evidence="11">3.4.19.12</ecNumber>
    </recommendedName>
</protein>
<evidence type="ECO:0000256" key="6">
    <source>
        <dbReference type="ARBA" id="ARBA00022771"/>
    </source>
</evidence>
<name>A0A139A5T8_GONPJ</name>
<evidence type="ECO:0000313" key="14">
    <source>
        <dbReference type="EMBL" id="KXS12019.1"/>
    </source>
</evidence>
<dbReference type="EC" id="3.4.19.12" evidence="11"/>
<evidence type="ECO:0000256" key="12">
    <source>
        <dbReference type="SAM" id="MobiDB-lite"/>
    </source>
</evidence>
<dbReference type="GO" id="GO:0036503">
    <property type="term" value="P:ERAD pathway"/>
    <property type="evidence" value="ECO:0007669"/>
    <property type="project" value="TreeGrafter"/>
</dbReference>
<dbReference type="OrthoDB" id="65596at2759"/>
<keyword evidence="9 11" id="KW-0788">Thiol protease</keyword>
<dbReference type="Pfam" id="PF24560">
    <property type="entry name" value="zf-C2H2_OTU1_C"/>
    <property type="match status" value="1"/>
</dbReference>
<comment type="catalytic activity">
    <reaction evidence="1 11">
        <text>Thiol-dependent hydrolysis of ester, thioester, amide, peptide and isopeptide bonds formed by the C-terminal Gly of ubiquitin (a 76-residue protein attached to proteins as an intracellular targeting signal).</text>
        <dbReference type="EC" id="3.4.19.12"/>
    </reaction>
</comment>
<dbReference type="InterPro" id="IPR038765">
    <property type="entry name" value="Papain-like_cys_pep_sf"/>
</dbReference>
<organism evidence="14 15">
    <name type="scientific">Gonapodya prolifera (strain JEL478)</name>
    <name type="common">Monoblepharis prolifera</name>
    <dbReference type="NCBI Taxonomy" id="1344416"/>
    <lineage>
        <taxon>Eukaryota</taxon>
        <taxon>Fungi</taxon>
        <taxon>Fungi incertae sedis</taxon>
        <taxon>Chytridiomycota</taxon>
        <taxon>Chytridiomycota incertae sedis</taxon>
        <taxon>Monoblepharidomycetes</taxon>
        <taxon>Monoblepharidales</taxon>
        <taxon>Gonapodyaceae</taxon>
        <taxon>Gonapodya</taxon>
    </lineage>
</organism>
<dbReference type="GO" id="GO:0005829">
    <property type="term" value="C:cytosol"/>
    <property type="evidence" value="ECO:0007669"/>
    <property type="project" value="TreeGrafter"/>
</dbReference>
<evidence type="ECO:0000256" key="1">
    <source>
        <dbReference type="ARBA" id="ARBA00000707"/>
    </source>
</evidence>
<dbReference type="FunFam" id="3.90.70.80:FF:000016">
    <property type="entry name" value="Putative ubiquitin thioesterase otu1"/>
    <property type="match status" value="1"/>
</dbReference>
<dbReference type="GO" id="GO:0004843">
    <property type="term" value="F:cysteine-type deubiquitinase activity"/>
    <property type="evidence" value="ECO:0007669"/>
    <property type="project" value="UniProtKB-UniRule"/>
</dbReference>
<keyword evidence="5" id="KW-0479">Metal-binding</keyword>
<evidence type="ECO:0000256" key="5">
    <source>
        <dbReference type="ARBA" id="ARBA00022723"/>
    </source>
</evidence>
<feature type="domain" description="OTU" evidence="13">
    <location>
        <begin position="141"/>
        <end position="262"/>
    </location>
</feature>
<feature type="region of interest" description="Disordered" evidence="12">
    <location>
        <begin position="78"/>
        <end position="130"/>
    </location>
</feature>
<evidence type="ECO:0000256" key="2">
    <source>
        <dbReference type="ARBA" id="ARBA00004496"/>
    </source>
</evidence>
<keyword evidence="10" id="KW-0862">Zinc</keyword>
<evidence type="ECO:0000256" key="9">
    <source>
        <dbReference type="ARBA" id="ARBA00022807"/>
    </source>
</evidence>
<comment type="function">
    <text evidence="11">Hydrolase that can remove conjugated ubiquitin from proteins and may therefore play an important regulatory role at the level of protein turnover by preventing degradation.</text>
</comment>
<evidence type="ECO:0000256" key="4">
    <source>
        <dbReference type="ARBA" id="ARBA00022670"/>
    </source>
</evidence>
<dbReference type="OMA" id="VDEYCAW"/>
<keyword evidence="15" id="KW-1185">Reference proteome</keyword>
<evidence type="ECO:0000256" key="10">
    <source>
        <dbReference type="ARBA" id="ARBA00022833"/>
    </source>
</evidence>
<keyword evidence="8 11" id="KW-0378">Hydrolase</keyword>
<keyword evidence="7 11" id="KW-0833">Ubl conjugation pathway</keyword>
<dbReference type="STRING" id="1344416.A0A139A5T8"/>
<dbReference type="Gene3D" id="3.90.70.80">
    <property type="match status" value="1"/>
</dbReference>
<dbReference type="GO" id="GO:0005634">
    <property type="term" value="C:nucleus"/>
    <property type="evidence" value="ECO:0007669"/>
    <property type="project" value="TreeGrafter"/>
</dbReference>
<evidence type="ECO:0000313" key="15">
    <source>
        <dbReference type="Proteomes" id="UP000070544"/>
    </source>
</evidence>
<dbReference type="AlphaFoldDB" id="A0A139A5T8"/>
<evidence type="ECO:0000259" key="13">
    <source>
        <dbReference type="PROSITE" id="PS50802"/>
    </source>
</evidence>
<dbReference type="GO" id="GO:0008270">
    <property type="term" value="F:zinc ion binding"/>
    <property type="evidence" value="ECO:0007669"/>
    <property type="project" value="UniProtKB-KW"/>
</dbReference>
<dbReference type="PROSITE" id="PS50802">
    <property type="entry name" value="OTU"/>
    <property type="match status" value="1"/>
</dbReference>